<accession>A0ABD1QW65</accession>
<keyword evidence="4" id="KW-1185">Reference proteome</keyword>
<evidence type="ECO:0000256" key="2">
    <source>
        <dbReference type="SAM" id="MobiDB-lite"/>
    </source>
</evidence>
<evidence type="ECO:0000313" key="4">
    <source>
        <dbReference type="Proteomes" id="UP001604336"/>
    </source>
</evidence>
<gene>
    <name evidence="3" type="ORF">Adt_33420</name>
</gene>
<feature type="compositionally biased region" description="Low complexity" evidence="2">
    <location>
        <begin position="39"/>
        <end position="51"/>
    </location>
</feature>
<dbReference type="EMBL" id="JBFOLK010000010">
    <property type="protein sequence ID" value="KAL2480454.1"/>
    <property type="molecule type" value="Genomic_DNA"/>
</dbReference>
<reference evidence="4" key="1">
    <citation type="submission" date="2024-07" db="EMBL/GenBank/DDBJ databases">
        <title>Two chromosome-level genome assemblies of Korean endemic species Abeliophyllum distichum and Forsythia ovata (Oleaceae).</title>
        <authorList>
            <person name="Jang H."/>
        </authorList>
    </citation>
    <scope>NUCLEOTIDE SEQUENCE [LARGE SCALE GENOMIC DNA]</scope>
</reference>
<name>A0ABD1QW65_9LAMI</name>
<organism evidence="3 4">
    <name type="scientific">Abeliophyllum distichum</name>
    <dbReference type="NCBI Taxonomy" id="126358"/>
    <lineage>
        <taxon>Eukaryota</taxon>
        <taxon>Viridiplantae</taxon>
        <taxon>Streptophyta</taxon>
        <taxon>Embryophyta</taxon>
        <taxon>Tracheophyta</taxon>
        <taxon>Spermatophyta</taxon>
        <taxon>Magnoliopsida</taxon>
        <taxon>eudicotyledons</taxon>
        <taxon>Gunneridae</taxon>
        <taxon>Pentapetalae</taxon>
        <taxon>asterids</taxon>
        <taxon>lamiids</taxon>
        <taxon>Lamiales</taxon>
        <taxon>Oleaceae</taxon>
        <taxon>Forsythieae</taxon>
        <taxon>Abeliophyllum</taxon>
    </lineage>
</organism>
<evidence type="ECO:0000313" key="3">
    <source>
        <dbReference type="EMBL" id="KAL2480454.1"/>
    </source>
</evidence>
<keyword evidence="1" id="KW-0175">Coiled coil</keyword>
<protein>
    <submittedName>
        <fullName evidence="3">Uncharacterized protein</fullName>
    </submittedName>
</protein>
<proteinExistence type="predicted"/>
<sequence>MSSKVGSDSGREAMSWDRGQEEEEASSGRMVKRIDVDEVLSPAPLSVVPPLNRSSRQAETSGEREAGPGTLGRNEAEVESGIRSAPIWKCKFFPSEVNEKQLRDCHRIYKVPDDIEFFIPGPNDQADDPLLGCMALNQAVLAAELRLPFPRIVRKFLREWRIAPTQLCPNSWRRKLGLVRKKERSPLGDQEPSVRQRVQSDLPPQRVPSPAWSIEEITSFPVRPGPSSPQACRAPPSVSQILPTYLRSTLDKDEEFLRLCRAFPKPVRNFIRSNSPSREEIAGLSLSTRRAIRTIVKCWTPVQQKYLDTMGVVDSVIAASVNTSRAAIRLTLTSEKMSRLLADILVMREEGLKVVAELQKEKRLRATSEDVLMKREEEMRKKESELEALRAVVESDKKSKADLEALLEKREADLKVALERSVEKDKFIKEFNSFDEYLDEQEKVYFLIMEELIETIAEKCPYWDVQFLKDELDELKRTSKFNLPSLKEGDQTGAK</sequence>
<evidence type="ECO:0000256" key="1">
    <source>
        <dbReference type="SAM" id="Coils"/>
    </source>
</evidence>
<dbReference type="Proteomes" id="UP001604336">
    <property type="component" value="Unassembled WGS sequence"/>
</dbReference>
<feature type="region of interest" description="Disordered" evidence="2">
    <location>
        <begin position="1"/>
        <end position="78"/>
    </location>
</feature>
<feature type="region of interest" description="Disordered" evidence="2">
    <location>
        <begin position="183"/>
        <end position="207"/>
    </location>
</feature>
<feature type="compositionally biased region" description="Basic and acidic residues" evidence="2">
    <location>
        <begin position="9"/>
        <end position="19"/>
    </location>
</feature>
<feature type="coiled-coil region" evidence="1">
    <location>
        <begin position="372"/>
        <end position="420"/>
    </location>
</feature>
<dbReference type="AlphaFoldDB" id="A0ABD1QW65"/>
<comment type="caution">
    <text evidence="3">The sequence shown here is derived from an EMBL/GenBank/DDBJ whole genome shotgun (WGS) entry which is preliminary data.</text>
</comment>